<protein>
    <submittedName>
        <fullName evidence="2">Uncharacterized protein</fullName>
    </submittedName>
</protein>
<dbReference type="EMBL" id="CP036455">
    <property type="protein sequence ID" value="QBI56289.1"/>
    <property type="molecule type" value="Genomic_DNA"/>
</dbReference>
<sequence length="72" mass="7258">MTEAASASSSSAASVPGSGAAALDPADAAEYASWFACLAGIAGTPMPLPGTEMDLEWGIQRWAQGLRPGRGY</sequence>
<accession>A0A4P6QA05</accession>
<gene>
    <name evidence="2" type="ORF">EKD16_22680</name>
</gene>
<name>A0A4P6QA05_9ACTN</name>
<feature type="region of interest" description="Disordered" evidence="1">
    <location>
        <begin position="1"/>
        <end position="21"/>
    </location>
</feature>
<evidence type="ECO:0000313" key="2">
    <source>
        <dbReference type="EMBL" id="QBI56289.1"/>
    </source>
</evidence>
<proteinExistence type="predicted"/>
<keyword evidence="3" id="KW-1185">Reference proteome</keyword>
<evidence type="ECO:0000313" key="3">
    <source>
        <dbReference type="Proteomes" id="UP000292235"/>
    </source>
</evidence>
<evidence type="ECO:0000256" key="1">
    <source>
        <dbReference type="SAM" id="MobiDB-lite"/>
    </source>
</evidence>
<dbReference type="RefSeq" id="WP_131101074.1">
    <property type="nucleotide sequence ID" value="NZ_CP036455.1"/>
</dbReference>
<organism evidence="2 3">
    <name type="scientific">Streptomonospora litoralis</name>
    <dbReference type="NCBI Taxonomy" id="2498135"/>
    <lineage>
        <taxon>Bacteria</taxon>
        <taxon>Bacillati</taxon>
        <taxon>Actinomycetota</taxon>
        <taxon>Actinomycetes</taxon>
        <taxon>Streptosporangiales</taxon>
        <taxon>Nocardiopsidaceae</taxon>
        <taxon>Streptomonospora</taxon>
    </lineage>
</organism>
<dbReference type="Proteomes" id="UP000292235">
    <property type="component" value="Chromosome"/>
</dbReference>
<dbReference type="AlphaFoldDB" id="A0A4P6QA05"/>
<reference evidence="2 3" key="1">
    <citation type="submission" date="2019-02" db="EMBL/GenBank/DDBJ databases">
        <authorList>
            <person name="Khodamoradi S."/>
            <person name="Hahnke R.L."/>
            <person name="Kaempfer P."/>
            <person name="Schumann P."/>
            <person name="Rohde M."/>
            <person name="Steinert M."/>
            <person name="Luzhetskyy A."/>
            <person name="Wink J."/>
            <person name="Ruckert C."/>
        </authorList>
    </citation>
    <scope>NUCLEOTIDE SEQUENCE [LARGE SCALE GENOMIC DNA]</scope>
    <source>
        <strain evidence="2 3">M2</strain>
    </source>
</reference>
<dbReference type="KEGG" id="strr:EKD16_22680"/>